<sequence length="423" mass="45562">MPKTDRHAIIYGASGLIGWAVVNQLLSSYPERGTFKKVTAVTNRPLNLAETHWPTGQPGQPELQLISGVDLRSAHELEHQIPDIETVTHVYYLAFTANSNALDEVAINSQMFSTVIAAHNTLSPDLEFVAFAGGTRGYGIYTPGGTFQPPLSEDLVHALPEDVAKTVVYPVYRQILTTASANKSWTWCEVCPDAIIGFTPNGSQFSLALHWAQYLSLYAYNHDVGPRTASGDREASAESGAVEVPFPGVQAAADAKFSPVSSATLVRFMVFASLRPGQCGGGRLFNVADCEEVTYGELWGAIAGWFGLVGGKPVEVEGGNVGDEPGEETVGAGEMPAGQGTVLTPGEYVGKYRDVFRRCGCERGFNCGVGAGARQLDSVGYWLTFDRQLDCEKLKATGFEPPQDPVQGWWEAFALFRDAGLIL</sequence>
<organism evidence="2 3">
    <name type="scientific">Aspergillus homomorphus (strain CBS 101889)</name>
    <dbReference type="NCBI Taxonomy" id="1450537"/>
    <lineage>
        <taxon>Eukaryota</taxon>
        <taxon>Fungi</taxon>
        <taxon>Dikarya</taxon>
        <taxon>Ascomycota</taxon>
        <taxon>Pezizomycotina</taxon>
        <taxon>Eurotiomycetes</taxon>
        <taxon>Eurotiomycetidae</taxon>
        <taxon>Eurotiales</taxon>
        <taxon>Aspergillaceae</taxon>
        <taxon>Aspergillus</taxon>
        <taxon>Aspergillus subgen. Circumdati</taxon>
    </lineage>
</organism>
<protein>
    <recommendedName>
        <fullName evidence="1">PRISE-like Rossmann-fold domain-containing protein</fullName>
    </recommendedName>
</protein>
<dbReference type="STRING" id="1450537.A0A395HG98"/>
<dbReference type="InterPro" id="IPR036291">
    <property type="entry name" value="NAD(P)-bd_dom_sf"/>
</dbReference>
<dbReference type="PANTHER" id="PTHR32487:SF4">
    <property type="entry name" value="SIRQ PROTEIN"/>
    <property type="match status" value="1"/>
</dbReference>
<dbReference type="RefSeq" id="XP_025546105.1">
    <property type="nucleotide sequence ID" value="XM_025696041.1"/>
</dbReference>
<evidence type="ECO:0000259" key="1">
    <source>
        <dbReference type="Pfam" id="PF22917"/>
    </source>
</evidence>
<dbReference type="AlphaFoldDB" id="A0A395HG98"/>
<accession>A0A395HG98</accession>
<dbReference type="SUPFAM" id="SSF51735">
    <property type="entry name" value="NAD(P)-binding Rossmann-fold domains"/>
    <property type="match status" value="1"/>
</dbReference>
<dbReference type="Proteomes" id="UP000248961">
    <property type="component" value="Unassembled WGS sequence"/>
</dbReference>
<keyword evidence="3" id="KW-1185">Reference proteome</keyword>
<evidence type="ECO:0000313" key="2">
    <source>
        <dbReference type="EMBL" id="RAL06951.1"/>
    </source>
</evidence>
<dbReference type="GeneID" id="37200330"/>
<gene>
    <name evidence="2" type="ORF">BO97DRAFT_409335</name>
</gene>
<dbReference type="PANTHER" id="PTHR32487">
    <property type="entry name" value="3-OXO-DELTA(4,5)-STEROID 5-BETA-REDUCTASE"/>
    <property type="match status" value="1"/>
</dbReference>
<dbReference type="OrthoDB" id="1731983at2759"/>
<proteinExistence type="predicted"/>
<feature type="domain" description="PRISE-like Rossmann-fold" evidence="1">
    <location>
        <begin position="8"/>
        <end position="317"/>
    </location>
</feature>
<dbReference type="Pfam" id="PF22917">
    <property type="entry name" value="PRISE"/>
    <property type="match status" value="1"/>
</dbReference>
<reference evidence="2 3" key="1">
    <citation type="submission" date="2018-02" db="EMBL/GenBank/DDBJ databases">
        <title>The genomes of Aspergillus section Nigri reveals drivers in fungal speciation.</title>
        <authorList>
            <consortium name="DOE Joint Genome Institute"/>
            <person name="Vesth T.C."/>
            <person name="Nybo J."/>
            <person name="Theobald S."/>
            <person name="Brandl J."/>
            <person name="Frisvad J.C."/>
            <person name="Nielsen K.F."/>
            <person name="Lyhne E.K."/>
            <person name="Kogle M.E."/>
            <person name="Kuo A."/>
            <person name="Riley R."/>
            <person name="Clum A."/>
            <person name="Nolan M."/>
            <person name="Lipzen A."/>
            <person name="Salamov A."/>
            <person name="Henrissat B."/>
            <person name="Wiebenga A."/>
            <person name="De vries R.P."/>
            <person name="Grigoriev I.V."/>
            <person name="Mortensen U.H."/>
            <person name="Andersen M.R."/>
            <person name="Baker S.E."/>
        </authorList>
    </citation>
    <scope>NUCLEOTIDE SEQUENCE [LARGE SCALE GENOMIC DNA]</scope>
    <source>
        <strain evidence="2 3">CBS 101889</strain>
    </source>
</reference>
<dbReference type="EMBL" id="KZ824345">
    <property type="protein sequence ID" value="RAL06951.1"/>
    <property type="molecule type" value="Genomic_DNA"/>
</dbReference>
<name>A0A395HG98_ASPHC</name>
<dbReference type="Gene3D" id="3.40.50.720">
    <property type="entry name" value="NAD(P)-binding Rossmann-like Domain"/>
    <property type="match status" value="1"/>
</dbReference>
<evidence type="ECO:0000313" key="3">
    <source>
        <dbReference type="Proteomes" id="UP000248961"/>
    </source>
</evidence>
<dbReference type="InterPro" id="IPR055222">
    <property type="entry name" value="PRISE-like_Rossmann-fold"/>
</dbReference>
<dbReference type="VEuPathDB" id="FungiDB:BO97DRAFT_409335"/>